<name>A0ACD3A3R8_9AGAR</name>
<gene>
    <name evidence="1" type="ORF">BDN72DRAFT_941725</name>
</gene>
<dbReference type="Proteomes" id="UP000308600">
    <property type="component" value="Unassembled WGS sequence"/>
</dbReference>
<reference evidence="1 2" key="1">
    <citation type="journal article" date="2019" name="Nat. Ecol. Evol.">
        <title>Megaphylogeny resolves global patterns of mushroom evolution.</title>
        <authorList>
            <person name="Varga T."/>
            <person name="Krizsan K."/>
            <person name="Foldi C."/>
            <person name="Dima B."/>
            <person name="Sanchez-Garcia M."/>
            <person name="Sanchez-Ramirez S."/>
            <person name="Szollosi G.J."/>
            <person name="Szarkandi J.G."/>
            <person name="Papp V."/>
            <person name="Albert L."/>
            <person name="Andreopoulos W."/>
            <person name="Angelini C."/>
            <person name="Antonin V."/>
            <person name="Barry K.W."/>
            <person name="Bougher N.L."/>
            <person name="Buchanan P."/>
            <person name="Buyck B."/>
            <person name="Bense V."/>
            <person name="Catcheside P."/>
            <person name="Chovatia M."/>
            <person name="Cooper J."/>
            <person name="Damon W."/>
            <person name="Desjardin D."/>
            <person name="Finy P."/>
            <person name="Geml J."/>
            <person name="Haridas S."/>
            <person name="Hughes K."/>
            <person name="Justo A."/>
            <person name="Karasinski D."/>
            <person name="Kautmanova I."/>
            <person name="Kiss B."/>
            <person name="Kocsube S."/>
            <person name="Kotiranta H."/>
            <person name="LaButti K.M."/>
            <person name="Lechner B.E."/>
            <person name="Liimatainen K."/>
            <person name="Lipzen A."/>
            <person name="Lukacs Z."/>
            <person name="Mihaltcheva S."/>
            <person name="Morgado L.N."/>
            <person name="Niskanen T."/>
            <person name="Noordeloos M.E."/>
            <person name="Ohm R.A."/>
            <person name="Ortiz-Santana B."/>
            <person name="Ovrebo C."/>
            <person name="Racz N."/>
            <person name="Riley R."/>
            <person name="Savchenko A."/>
            <person name="Shiryaev A."/>
            <person name="Soop K."/>
            <person name="Spirin V."/>
            <person name="Szebenyi C."/>
            <person name="Tomsovsky M."/>
            <person name="Tulloss R.E."/>
            <person name="Uehling J."/>
            <person name="Grigoriev I.V."/>
            <person name="Vagvolgyi C."/>
            <person name="Papp T."/>
            <person name="Martin F.M."/>
            <person name="Miettinen O."/>
            <person name="Hibbett D.S."/>
            <person name="Nagy L.G."/>
        </authorList>
    </citation>
    <scope>NUCLEOTIDE SEQUENCE [LARGE SCALE GENOMIC DNA]</scope>
    <source>
        <strain evidence="1 2">NL-1719</strain>
    </source>
</reference>
<evidence type="ECO:0000313" key="1">
    <source>
        <dbReference type="EMBL" id="TFK60029.1"/>
    </source>
</evidence>
<protein>
    <submittedName>
        <fullName evidence="1">Uncharacterized protein</fullName>
    </submittedName>
</protein>
<keyword evidence="2" id="KW-1185">Reference proteome</keyword>
<organism evidence="1 2">
    <name type="scientific">Pluteus cervinus</name>
    <dbReference type="NCBI Taxonomy" id="181527"/>
    <lineage>
        <taxon>Eukaryota</taxon>
        <taxon>Fungi</taxon>
        <taxon>Dikarya</taxon>
        <taxon>Basidiomycota</taxon>
        <taxon>Agaricomycotina</taxon>
        <taxon>Agaricomycetes</taxon>
        <taxon>Agaricomycetidae</taxon>
        <taxon>Agaricales</taxon>
        <taxon>Pluteineae</taxon>
        <taxon>Pluteaceae</taxon>
        <taxon>Pluteus</taxon>
    </lineage>
</organism>
<sequence>MYIGTMTYRYMLNWRFCAPRGDDVDDIRVHSNWSKQNATFFAPRGDVGLDTSARFKEPRGEYSPRSPGNKDSVGGKPLAGGDVLMYKSEVYVKITDYTLVMGLTGTAAGYCSRRGSVNLQNTRGINTPVDEMTYLSPDPRLHKSYYPETRFFAPRLVGSTNMYDNTYAIVLQSDELYNPETRCSAPRRVGSTGMYDSTRAIVTPT</sequence>
<proteinExistence type="predicted"/>
<dbReference type="EMBL" id="ML208843">
    <property type="protein sequence ID" value="TFK60029.1"/>
    <property type="molecule type" value="Genomic_DNA"/>
</dbReference>
<evidence type="ECO:0000313" key="2">
    <source>
        <dbReference type="Proteomes" id="UP000308600"/>
    </source>
</evidence>
<accession>A0ACD3A3R8</accession>